<evidence type="ECO:0000256" key="2">
    <source>
        <dbReference type="ARBA" id="ARBA00009105"/>
    </source>
</evidence>
<keyword evidence="3" id="KW-0328">Glycosyltransferase</keyword>
<dbReference type="InterPro" id="IPR029044">
    <property type="entry name" value="Nucleotide-diphossugar_trans"/>
</dbReference>
<dbReference type="OMA" id="MAITIDH"/>
<dbReference type="GO" id="GO:0000033">
    <property type="term" value="F:alpha-1,3-mannosyltransferase activity"/>
    <property type="evidence" value="ECO:0007669"/>
    <property type="project" value="TreeGrafter"/>
</dbReference>
<reference evidence="11" key="2">
    <citation type="submission" date="2012-08" db="EMBL/GenBank/DDBJ databases">
        <title>Genome sequence of Kazachstania naganishii.</title>
        <authorList>
            <person name="Gordon J.L."/>
            <person name="Armisen D."/>
            <person name="Proux-Wera E."/>
            <person name="OhEigeartaigh S.S."/>
            <person name="Byrne K.P."/>
            <person name="Wolfe K.H."/>
        </authorList>
    </citation>
    <scope>NUCLEOTIDE SEQUENCE [LARGE SCALE GENOMIC DNA]</scope>
    <source>
        <strain evidence="11">ATCC MYA-139 / BCRC 22969 / CBS 8797 / CCRC 22969 / KCTC 17520 / NBRC 10181 / NCYC 3082</strain>
    </source>
</reference>
<keyword evidence="5" id="KW-0812">Transmembrane</keyword>
<evidence type="ECO:0000256" key="8">
    <source>
        <dbReference type="ARBA" id="ARBA00023136"/>
    </source>
</evidence>
<evidence type="ECO:0000256" key="1">
    <source>
        <dbReference type="ARBA" id="ARBA00004606"/>
    </source>
</evidence>
<dbReference type="PANTHER" id="PTHR31392:SF1">
    <property type="entry name" value="ALPHA-1,3-MANNOSYLTRANSFERASE MNN1-RELATED"/>
    <property type="match status" value="1"/>
</dbReference>
<name>J7S699_HUIN7</name>
<comment type="subcellular location">
    <subcellularLocation>
        <location evidence="1">Membrane</location>
        <topology evidence="1">Single-pass type II membrane protein</topology>
    </subcellularLocation>
</comment>
<dbReference type="GO" id="GO:0016020">
    <property type="term" value="C:membrane"/>
    <property type="evidence" value="ECO:0007669"/>
    <property type="project" value="UniProtKB-SubCell"/>
</dbReference>
<dbReference type="GO" id="GO:0005794">
    <property type="term" value="C:Golgi apparatus"/>
    <property type="evidence" value="ECO:0007669"/>
    <property type="project" value="TreeGrafter"/>
</dbReference>
<evidence type="ECO:0000256" key="4">
    <source>
        <dbReference type="ARBA" id="ARBA00022679"/>
    </source>
</evidence>
<proteinExistence type="inferred from homology"/>
<sequence length="533" mass="61019">MAGNWALQLVERTNYLPNGLPMTRGPISREEKCKVLVEALYHDNDDWSHQQNMNGFPSDHANEEFASVMMERLRIYNYCFIEGGIDVADVWSPQLGSSPLEFQHSMFPFLRIPGEGEDALLPTVVDLSTMHKVPLHPAQLDIHNHNRNFWRSWSNMAQGRGIVTTFSAKKFSDFFFRQLKVLQYHNNELPIQIIVQDNEFSDDFIAEIAAAGERTKQSLYLVKISKLLDPANQKYLSGWINKLLANLFNTFEEFILLDADVVPYAAPHTYFSTKEYTSTGLYMFQDRALLSETETICTDTLNSLEPSKQEVELLGSYLQFTHTMDLQGKTQEESTYTALFKKKLPHNVETGLVTANKKSKMFGLVTSLMLNLNTKLRACFWGDKEFYWLGPLFAGVSYTIEPTPAALTGFPLRRYENDIYQNTTLCDTHIAHVRDHELSWINGGLRTFKPEANINYKNIENPPAKMSGCLIPDPAHGPWVREKRVFGHIHCAAVVEPDLDLTPYGEVIRFDEETQQRTDDISKIWNSNIDEHV</sequence>
<evidence type="ECO:0000256" key="5">
    <source>
        <dbReference type="ARBA" id="ARBA00022692"/>
    </source>
</evidence>
<dbReference type="AlphaFoldDB" id="J7S699"/>
<dbReference type="Pfam" id="PF11051">
    <property type="entry name" value="Mannosyl_trans3"/>
    <property type="match status" value="1"/>
</dbReference>
<dbReference type="Proteomes" id="UP000006310">
    <property type="component" value="Chromosome 4"/>
</dbReference>
<dbReference type="OrthoDB" id="430354at2759"/>
<keyword evidence="6" id="KW-0735">Signal-anchor</keyword>
<dbReference type="EMBL" id="HE978317">
    <property type="protein sequence ID" value="CCK70274.1"/>
    <property type="molecule type" value="Genomic_DNA"/>
</dbReference>
<keyword evidence="11" id="KW-1185">Reference proteome</keyword>
<gene>
    <name evidence="10" type="primary">KNAG0D05360</name>
    <name evidence="10" type="ordered locus">KNAG_0D05360</name>
</gene>
<dbReference type="GO" id="GO:0006493">
    <property type="term" value="P:protein O-linked glycosylation"/>
    <property type="evidence" value="ECO:0007669"/>
    <property type="project" value="TreeGrafter"/>
</dbReference>
<dbReference type="eggNOG" id="ENOG502RZ48">
    <property type="taxonomic scope" value="Eukaryota"/>
</dbReference>
<dbReference type="HOGENOM" id="CLU_015387_1_0_1"/>
<protein>
    <recommendedName>
        <fullName evidence="12">Glycosyltransferase family 71 protein</fullName>
    </recommendedName>
</protein>
<dbReference type="GeneID" id="34525963"/>
<evidence type="ECO:0000313" key="11">
    <source>
        <dbReference type="Proteomes" id="UP000006310"/>
    </source>
</evidence>
<dbReference type="RefSeq" id="XP_022464520.1">
    <property type="nucleotide sequence ID" value="XM_022607978.1"/>
</dbReference>
<evidence type="ECO:0000256" key="9">
    <source>
        <dbReference type="ARBA" id="ARBA00023180"/>
    </source>
</evidence>
<keyword evidence="7" id="KW-1133">Transmembrane helix</keyword>
<evidence type="ECO:0000256" key="6">
    <source>
        <dbReference type="ARBA" id="ARBA00022968"/>
    </source>
</evidence>
<accession>J7S699</accession>
<dbReference type="PANTHER" id="PTHR31392">
    <property type="entry name" value="ALPHA-1,3-MANNOSYLTRANSFERASE MNN1-RELATED"/>
    <property type="match status" value="1"/>
</dbReference>
<keyword evidence="4" id="KW-0808">Transferase</keyword>
<evidence type="ECO:0000313" key="10">
    <source>
        <dbReference type="EMBL" id="CCK70274.1"/>
    </source>
</evidence>
<evidence type="ECO:0000256" key="3">
    <source>
        <dbReference type="ARBA" id="ARBA00022676"/>
    </source>
</evidence>
<dbReference type="InterPro" id="IPR022751">
    <property type="entry name" value="Alpha_mannosyltransferase"/>
</dbReference>
<keyword evidence="9" id="KW-0325">Glycoprotein</keyword>
<reference evidence="10 11" key="1">
    <citation type="journal article" date="2011" name="Proc. Natl. Acad. Sci. U.S.A.">
        <title>Evolutionary erosion of yeast sex chromosomes by mating-type switching accidents.</title>
        <authorList>
            <person name="Gordon J.L."/>
            <person name="Armisen D."/>
            <person name="Proux-Wera E."/>
            <person name="Oheigeartaigh S.S."/>
            <person name="Byrne K.P."/>
            <person name="Wolfe K.H."/>
        </authorList>
    </citation>
    <scope>NUCLEOTIDE SEQUENCE [LARGE SCALE GENOMIC DNA]</scope>
    <source>
        <strain evidence="11">ATCC MYA-139 / BCRC 22969 / CBS 8797 / CCRC 22969 / KCTC 17520 / NBRC 10181 / NCYC 3082</strain>
    </source>
</reference>
<keyword evidence="8" id="KW-0472">Membrane</keyword>
<organism evidence="10 11">
    <name type="scientific">Huiozyma naganishii (strain ATCC MYA-139 / BCRC 22969 / CBS 8797 / KCTC 17520 / NBRC 10181 / NCYC 3082 / Yp74L-3)</name>
    <name type="common">Yeast</name>
    <name type="synonym">Kazachstania naganishii</name>
    <dbReference type="NCBI Taxonomy" id="1071383"/>
    <lineage>
        <taxon>Eukaryota</taxon>
        <taxon>Fungi</taxon>
        <taxon>Dikarya</taxon>
        <taxon>Ascomycota</taxon>
        <taxon>Saccharomycotina</taxon>
        <taxon>Saccharomycetes</taxon>
        <taxon>Saccharomycetales</taxon>
        <taxon>Saccharomycetaceae</taxon>
        <taxon>Huiozyma</taxon>
    </lineage>
</organism>
<comment type="similarity">
    <text evidence="2">Belongs to the MNN1/MNT family.</text>
</comment>
<dbReference type="KEGG" id="kng:KNAG_0D05360"/>
<evidence type="ECO:0000256" key="7">
    <source>
        <dbReference type="ARBA" id="ARBA00022989"/>
    </source>
</evidence>
<evidence type="ECO:0008006" key="12">
    <source>
        <dbReference type="Google" id="ProtNLM"/>
    </source>
</evidence>
<dbReference type="SUPFAM" id="SSF53448">
    <property type="entry name" value="Nucleotide-diphospho-sugar transferases"/>
    <property type="match status" value="1"/>
</dbReference>